<dbReference type="InterPro" id="IPR017867">
    <property type="entry name" value="Tyr_phospatase_low_mol_wt"/>
</dbReference>
<keyword evidence="2" id="KW-0378">Hydrolase</keyword>
<dbReference type="Pfam" id="PF01451">
    <property type="entry name" value="LMWPc"/>
    <property type="match status" value="1"/>
</dbReference>
<dbReference type="EMBL" id="AMEQ01000011">
    <property type="protein sequence ID" value="EKY02755.1"/>
    <property type="molecule type" value="Genomic_DNA"/>
</dbReference>
<dbReference type="PATRIC" id="fig|1127696.3.peg.250"/>
<accession>L1NHK7</accession>
<dbReference type="CDD" id="cd16343">
    <property type="entry name" value="LMWPTP"/>
    <property type="match status" value="1"/>
</dbReference>
<feature type="domain" description="Phosphotyrosine protein phosphatase I" evidence="4">
    <location>
        <begin position="16"/>
        <end position="165"/>
    </location>
</feature>
<dbReference type="Proteomes" id="UP000010408">
    <property type="component" value="Unassembled WGS sequence"/>
</dbReference>
<feature type="active site" evidence="3">
    <location>
        <position position="28"/>
    </location>
</feature>
<dbReference type="RefSeq" id="WP_005468440.1">
    <property type="nucleotide sequence ID" value="NZ_KB291042.1"/>
</dbReference>
<dbReference type="PANTHER" id="PTHR47439:SF1">
    <property type="entry name" value="ACID PHOSPHATASE"/>
    <property type="match status" value="1"/>
</dbReference>
<comment type="similarity">
    <text evidence="1">Belongs to the low molecular weight phosphotyrosine protein phosphatase family.</text>
</comment>
<evidence type="ECO:0000256" key="1">
    <source>
        <dbReference type="ARBA" id="ARBA00011063"/>
    </source>
</evidence>
<sequence>MTQTREREEGREGRPVRVLFVCLGNICRSPSAEAVFRAYVEKQGAGASYEIDSAGLIAHHEGELPDGRMRAHAARRGYSLVSRSRPITYEDFFHYDYVIGMDASNRERLLALAPTEEARGKVSLLTDWLEDAPRDHIPDPYYGGAEGFEHVLDLIELCVPALFHKTSES</sequence>
<dbReference type="InterPro" id="IPR052995">
    <property type="entry name" value="LMW-PTP"/>
</dbReference>
<dbReference type="InterPro" id="IPR023485">
    <property type="entry name" value="Ptyr_pPase"/>
</dbReference>
<organism evidence="5 6">
    <name type="scientific">Porphyromonas catoniae F0037</name>
    <dbReference type="NCBI Taxonomy" id="1127696"/>
    <lineage>
        <taxon>Bacteria</taxon>
        <taxon>Pseudomonadati</taxon>
        <taxon>Bacteroidota</taxon>
        <taxon>Bacteroidia</taxon>
        <taxon>Bacteroidales</taxon>
        <taxon>Porphyromonadaceae</taxon>
        <taxon>Porphyromonas</taxon>
    </lineage>
</organism>
<evidence type="ECO:0000313" key="5">
    <source>
        <dbReference type="EMBL" id="EKY02755.1"/>
    </source>
</evidence>
<evidence type="ECO:0000256" key="3">
    <source>
        <dbReference type="PIRSR" id="PIRSR617867-1"/>
    </source>
</evidence>
<feature type="active site" description="Proton donor" evidence="3">
    <location>
        <position position="139"/>
    </location>
</feature>
<protein>
    <submittedName>
        <fullName evidence="5">Putative low molecular weight protein-tyrosine-phosphatase</fullName>
    </submittedName>
</protein>
<evidence type="ECO:0000259" key="4">
    <source>
        <dbReference type="SMART" id="SM00226"/>
    </source>
</evidence>
<dbReference type="SMART" id="SM00226">
    <property type="entry name" value="LMWPc"/>
    <property type="match status" value="1"/>
</dbReference>
<dbReference type="InterPro" id="IPR036196">
    <property type="entry name" value="Ptyr_pPase_sf"/>
</dbReference>
<comment type="caution">
    <text evidence="5">The sequence shown here is derived from an EMBL/GenBank/DDBJ whole genome shotgun (WGS) entry which is preliminary data.</text>
</comment>
<dbReference type="PANTHER" id="PTHR47439">
    <property type="entry name" value="LOW MOLECULAR WEIGHT PHOSPHOTYROSINE PROTEIN PHOSPHATASE-RELATED"/>
    <property type="match status" value="1"/>
</dbReference>
<dbReference type="PRINTS" id="PR00719">
    <property type="entry name" value="LMWPTPASE"/>
</dbReference>
<dbReference type="STRING" id="1127696.HMPREF9134_00299"/>
<evidence type="ECO:0000256" key="2">
    <source>
        <dbReference type="ARBA" id="ARBA00022801"/>
    </source>
</evidence>
<name>L1NHK7_9PORP</name>
<dbReference type="SUPFAM" id="SSF52788">
    <property type="entry name" value="Phosphotyrosine protein phosphatases I"/>
    <property type="match status" value="1"/>
</dbReference>
<dbReference type="Gene3D" id="3.40.50.2300">
    <property type="match status" value="1"/>
</dbReference>
<dbReference type="eggNOG" id="COG0394">
    <property type="taxonomic scope" value="Bacteria"/>
</dbReference>
<proteinExistence type="inferred from homology"/>
<dbReference type="GO" id="GO:0004725">
    <property type="term" value="F:protein tyrosine phosphatase activity"/>
    <property type="evidence" value="ECO:0007669"/>
    <property type="project" value="InterPro"/>
</dbReference>
<dbReference type="HOGENOM" id="CLU_071415_2_2_10"/>
<reference evidence="5 6" key="1">
    <citation type="submission" date="2012-05" db="EMBL/GenBank/DDBJ databases">
        <authorList>
            <person name="Weinstock G."/>
            <person name="Sodergren E."/>
            <person name="Lobos E.A."/>
            <person name="Fulton L."/>
            <person name="Fulton R."/>
            <person name="Courtney L."/>
            <person name="Fronick C."/>
            <person name="O'Laughlin M."/>
            <person name="Godfrey J."/>
            <person name="Wilson R.M."/>
            <person name="Miner T."/>
            <person name="Farmer C."/>
            <person name="Delehaunty K."/>
            <person name="Cordes M."/>
            <person name="Minx P."/>
            <person name="Tomlinson C."/>
            <person name="Chen J."/>
            <person name="Wollam A."/>
            <person name="Pepin K.H."/>
            <person name="Bhonagiri V."/>
            <person name="Zhang X."/>
            <person name="Suruliraj S."/>
            <person name="Warren W."/>
            <person name="Mitreva M."/>
            <person name="Mardis E.R."/>
            <person name="Wilson R.K."/>
        </authorList>
    </citation>
    <scope>NUCLEOTIDE SEQUENCE [LARGE SCALE GENOMIC DNA]</scope>
    <source>
        <strain evidence="5 6">F0037</strain>
    </source>
</reference>
<feature type="active site" description="Nucleophile" evidence="3">
    <location>
        <position position="22"/>
    </location>
</feature>
<evidence type="ECO:0000313" key="6">
    <source>
        <dbReference type="Proteomes" id="UP000010408"/>
    </source>
</evidence>
<dbReference type="AlphaFoldDB" id="L1NHK7"/>
<gene>
    <name evidence="5" type="ORF">HMPREF9134_00299</name>
</gene>